<comment type="caution">
    <text evidence="2">The sequence shown here is derived from an EMBL/GenBank/DDBJ whole genome shotgun (WGS) entry which is preliminary data.</text>
</comment>
<feature type="compositionally biased region" description="Pro residues" evidence="1">
    <location>
        <begin position="26"/>
        <end position="35"/>
    </location>
</feature>
<evidence type="ECO:0000313" key="3">
    <source>
        <dbReference type="Proteomes" id="UP001551189"/>
    </source>
</evidence>
<protein>
    <submittedName>
        <fullName evidence="2">Uncharacterized protein</fullName>
    </submittedName>
</protein>
<dbReference type="RefSeq" id="WP_359702104.1">
    <property type="nucleotide sequence ID" value="NZ_JBEYXT010000313.1"/>
</dbReference>
<organism evidence="2 3">
    <name type="scientific">Streptomyces neyagawaensis</name>
    <dbReference type="NCBI Taxonomy" id="42238"/>
    <lineage>
        <taxon>Bacteria</taxon>
        <taxon>Bacillati</taxon>
        <taxon>Actinomycetota</taxon>
        <taxon>Actinomycetes</taxon>
        <taxon>Kitasatosporales</taxon>
        <taxon>Streptomycetaceae</taxon>
        <taxon>Streptomyces</taxon>
    </lineage>
</organism>
<reference evidence="2 3" key="1">
    <citation type="submission" date="2024-06" db="EMBL/GenBank/DDBJ databases">
        <title>The Natural Products Discovery Center: Release of the First 8490 Sequenced Strains for Exploring Actinobacteria Biosynthetic Diversity.</title>
        <authorList>
            <person name="Kalkreuter E."/>
            <person name="Kautsar S.A."/>
            <person name="Yang D."/>
            <person name="Bader C.D."/>
            <person name="Teijaro C.N."/>
            <person name="Fluegel L."/>
            <person name="Davis C.M."/>
            <person name="Simpson J.R."/>
            <person name="Lauterbach L."/>
            <person name="Steele A.D."/>
            <person name="Gui C."/>
            <person name="Meng S."/>
            <person name="Li G."/>
            <person name="Viehrig K."/>
            <person name="Ye F."/>
            <person name="Su P."/>
            <person name="Kiefer A.F."/>
            <person name="Nichols A."/>
            <person name="Cepeda A.J."/>
            <person name="Yan W."/>
            <person name="Fan B."/>
            <person name="Jiang Y."/>
            <person name="Adhikari A."/>
            <person name="Zheng C.-J."/>
            <person name="Schuster L."/>
            <person name="Cowan T.M."/>
            <person name="Smanski M.J."/>
            <person name="Chevrette M.G."/>
            <person name="De Carvalho L.P.S."/>
            <person name="Shen B."/>
        </authorList>
    </citation>
    <scope>NUCLEOTIDE SEQUENCE [LARGE SCALE GENOMIC DNA]</scope>
    <source>
        <strain evidence="2 3">NPDC046851</strain>
    </source>
</reference>
<keyword evidence="3" id="KW-1185">Reference proteome</keyword>
<name>A0ABV3BAL6_9ACTN</name>
<gene>
    <name evidence="2" type="ORF">ABZ931_36540</name>
</gene>
<sequence length="392" mass="41459">MRRRRFVAGTVGTLGGLTLGSSPAPARSPSPPSSPVPVRARRAAVVPPRAEGWQAVPAPGSTPAAQLRRIAVAGPRLAWAVGEENLSGPDGQRGLAMLWNGTAWTKTDLSPLTLRRLWDVAGVGWTSAWCVGEPTGNGSPLLRWDGTTWREAVFPGRGEPDVRFTSVAVGPDRQVWACGTRGGALRLLNRTGRRWRWLDPLPVGSANLYRVVARRPGEVWVSGEQSNGGGWSGLVARWDGAWTVLPAIAGLRLGIADVHAAGPDDVWAVGTEAGAGGPPGRPGNPALAHWDGNAWTRLEAGFTLGSLSGIAGDARGRAAWISGWDFRDQSSSTYLRRDGDAWIVVRGPAGAVTAPYLNDVAHVPGTTGFWSVGMTSASPYPPTEAHTERLLR</sequence>
<dbReference type="Proteomes" id="UP001551189">
    <property type="component" value="Unassembled WGS sequence"/>
</dbReference>
<accession>A0ABV3BAL6</accession>
<evidence type="ECO:0000256" key="1">
    <source>
        <dbReference type="SAM" id="MobiDB-lite"/>
    </source>
</evidence>
<dbReference type="EMBL" id="JBEYXT010000313">
    <property type="protein sequence ID" value="MEU6806456.1"/>
    <property type="molecule type" value="Genomic_DNA"/>
</dbReference>
<evidence type="ECO:0000313" key="2">
    <source>
        <dbReference type="EMBL" id="MEU6806456.1"/>
    </source>
</evidence>
<proteinExistence type="predicted"/>
<dbReference type="SUPFAM" id="SSF63829">
    <property type="entry name" value="Calcium-dependent phosphotriesterase"/>
    <property type="match status" value="1"/>
</dbReference>
<feature type="region of interest" description="Disordered" evidence="1">
    <location>
        <begin position="1"/>
        <end position="38"/>
    </location>
</feature>